<dbReference type="Proteomes" id="UP000295438">
    <property type="component" value="Unassembled WGS sequence"/>
</dbReference>
<comment type="caution">
    <text evidence="2">The sequence shown here is derived from an EMBL/GenBank/DDBJ whole genome shotgun (WGS) entry which is preliminary data.</text>
</comment>
<evidence type="ECO:0000259" key="1">
    <source>
        <dbReference type="Pfam" id="PF14371"/>
    </source>
</evidence>
<keyword evidence="3" id="KW-1185">Reference proteome</keyword>
<dbReference type="EMBL" id="SMUW01000027">
    <property type="protein sequence ID" value="TDK48228.1"/>
    <property type="molecule type" value="Genomic_DNA"/>
</dbReference>
<proteinExistence type="predicted"/>
<dbReference type="RefSeq" id="WP_133389954.1">
    <property type="nucleotide sequence ID" value="NZ_SMUW01000027.1"/>
</dbReference>
<dbReference type="AlphaFoldDB" id="A0A4R5V809"/>
<organism evidence="2 3">
    <name type="scientific">Algoriphagus formosus</name>
    <dbReference type="NCBI Taxonomy" id="2007308"/>
    <lineage>
        <taxon>Bacteria</taxon>
        <taxon>Pseudomonadati</taxon>
        <taxon>Bacteroidota</taxon>
        <taxon>Cytophagia</taxon>
        <taxon>Cytophagales</taxon>
        <taxon>Cyclobacteriaceae</taxon>
        <taxon>Algoriphagus</taxon>
    </lineage>
</organism>
<protein>
    <submittedName>
        <fullName evidence="2">DUF4412 domain-containing protein</fullName>
    </submittedName>
</protein>
<dbReference type="InterPro" id="IPR025524">
    <property type="entry name" value="DUF4412"/>
</dbReference>
<evidence type="ECO:0000313" key="2">
    <source>
        <dbReference type="EMBL" id="TDK48228.1"/>
    </source>
</evidence>
<feature type="domain" description="DUF4412" evidence="1">
    <location>
        <begin position="93"/>
        <end position="284"/>
    </location>
</feature>
<sequence length="301" mass="33970">MKKLLYIFIPFLILAVPTAEAQILKKLKQAAERGATNALEKKTEEEINKLVQRQIEKQLSAWGSNESSPINMDMESIFAGIGEPVDIEDSYEFSGYMTMEIVSTDAKGKTEDPVTMKTLMTDKEYTAMEISDPEANEGLMTIVFDFKNSASVLFMDSEGQKSSFAYKFDMSKIADEDMDQQVEDYDVSFEKTGNTKTILGYTCDEYVVKSEDGEGHYWITQEPIEGVRSLWSMDSPLLKNATKEKYAKRFANLPYGDFMEMSFTENGGDTVEMTVIEIEKNSPKSLTTAEYPNVMESMGKD</sequence>
<accession>A0A4R5V809</accession>
<dbReference type="Pfam" id="PF14371">
    <property type="entry name" value="DUF4412"/>
    <property type="match status" value="1"/>
</dbReference>
<evidence type="ECO:0000313" key="3">
    <source>
        <dbReference type="Proteomes" id="UP000295438"/>
    </source>
</evidence>
<gene>
    <name evidence="2" type="ORF">E1898_04220</name>
</gene>
<name>A0A4R5V809_9BACT</name>
<reference evidence="2 3" key="1">
    <citation type="submission" date="2019-03" db="EMBL/GenBank/DDBJ databases">
        <title>Algoriphagus aquimaris sp. nov., isolated form marine sediment in Pohang, Korea.</title>
        <authorList>
            <person name="Kim J."/>
            <person name="Yoon S.-H."/>
            <person name="Lee S.-S."/>
        </authorList>
    </citation>
    <scope>NUCLEOTIDE SEQUENCE [LARGE SCALE GENOMIC DNA]</scope>
    <source>
        <strain evidence="2 3">F21</strain>
    </source>
</reference>